<keyword evidence="5" id="KW-1015">Disulfide bond</keyword>
<evidence type="ECO:0000256" key="5">
    <source>
        <dbReference type="ARBA" id="ARBA00023157"/>
    </source>
</evidence>
<dbReference type="PROSITE" id="PS50240">
    <property type="entry name" value="TRYPSIN_DOM"/>
    <property type="match status" value="1"/>
</dbReference>
<proteinExistence type="predicted"/>
<keyword evidence="6" id="KW-0325">Glycoprotein</keyword>
<dbReference type="InterPro" id="IPR009003">
    <property type="entry name" value="Peptidase_S1_PA"/>
</dbReference>
<keyword evidence="3" id="KW-0378">Hydrolase</keyword>
<dbReference type="STRING" id="43700.ENSMALP00000004668"/>
<dbReference type="GO" id="GO:0006508">
    <property type="term" value="P:proteolysis"/>
    <property type="evidence" value="ECO:0007669"/>
    <property type="project" value="UniProtKB-KW"/>
</dbReference>
<protein>
    <recommendedName>
        <fullName evidence="7">Peptidase S1 domain-containing protein</fullName>
    </recommendedName>
</protein>
<keyword evidence="2" id="KW-0732">Signal</keyword>
<dbReference type="PANTHER" id="PTHR24253:SF144">
    <property type="entry name" value="CHYMOTRYPSIN-LIKE PROTEASE CTRL-1-RELATED"/>
    <property type="match status" value="1"/>
</dbReference>
<keyword evidence="1" id="KW-0645">Protease</keyword>
<dbReference type="GO" id="GO:0004252">
    <property type="term" value="F:serine-type endopeptidase activity"/>
    <property type="evidence" value="ECO:0007669"/>
    <property type="project" value="InterPro"/>
</dbReference>
<organism evidence="8 9">
    <name type="scientific">Monopterus albus</name>
    <name type="common">Swamp eel</name>
    <dbReference type="NCBI Taxonomy" id="43700"/>
    <lineage>
        <taxon>Eukaryota</taxon>
        <taxon>Metazoa</taxon>
        <taxon>Chordata</taxon>
        <taxon>Craniata</taxon>
        <taxon>Vertebrata</taxon>
        <taxon>Euteleostomi</taxon>
        <taxon>Actinopterygii</taxon>
        <taxon>Neopterygii</taxon>
        <taxon>Teleostei</taxon>
        <taxon>Neoteleostei</taxon>
        <taxon>Acanthomorphata</taxon>
        <taxon>Anabantaria</taxon>
        <taxon>Synbranchiformes</taxon>
        <taxon>Synbranchidae</taxon>
        <taxon>Monopterus</taxon>
    </lineage>
</organism>
<dbReference type="AlphaFoldDB" id="A0A3Q3IIX1"/>
<evidence type="ECO:0000313" key="9">
    <source>
        <dbReference type="Proteomes" id="UP000261600"/>
    </source>
</evidence>
<dbReference type="InterPro" id="IPR001254">
    <property type="entry name" value="Trypsin_dom"/>
</dbReference>
<dbReference type="Ensembl" id="ENSMALT00000004777.1">
    <property type="protein sequence ID" value="ENSMALP00000004668.1"/>
    <property type="gene ID" value="ENSMALG00000003397.1"/>
</dbReference>
<evidence type="ECO:0000256" key="1">
    <source>
        <dbReference type="ARBA" id="ARBA00022670"/>
    </source>
</evidence>
<evidence type="ECO:0000256" key="2">
    <source>
        <dbReference type="ARBA" id="ARBA00022729"/>
    </source>
</evidence>
<reference evidence="8" key="1">
    <citation type="submission" date="2025-08" db="UniProtKB">
        <authorList>
            <consortium name="Ensembl"/>
        </authorList>
    </citation>
    <scope>IDENTIFICATION</scope>
</reference>
<sequence>MLLLCLITRGSLIKYNIFDVLECSSPFHVSALLCFSSDYFCSSTSTSVIYLGLQSQQQSNPNAVNRTVTETISHPKYDSITKDNDICLLKLSSPVNFTDYILPVCLAASGSTFYNGTDTWVTGWGNIGSGGGYISSVSIIISSPFCVKPCGDQAEFVPC</sequence>
<evidence type="ECO:0000259" key="7">
    <source>
        <dbReference type="PROSITE" id="PS50240"/>
    </source>
</evidence>
<dbReference type="SUPFAM" id="SSF50494">
    <property type="entry name" value="Trypsin-like serine proteases"/>
    <property type="match status" value="1"/>
</dbReference>
<dbReference type="Pfam" id="PF00089">
    <property type="entry name" value="Trypsin"/>
    <property type="match status" value="1"/>
</dbReference>
<evidence type="ECO:0000256" key="6">
    <source>
        <dbReference type="ARBA" id="ARBA00023180"/>
    </source>
</evidence>
<dbReference type="Gene3D" id="2.40.10.10">
    <property type="entry name" value="Trypsin-like serine proteases"/>
    <property type="match status" value="2"/>
</dbReference>
<dbReference type="Proteomes" id="UP000261600">
    <property type="component" value="Unplaced"/>
</dbReference>
<keyword evidence="4" id="KW-0720">Serine protease</keyword>
<dbReference type="InterPro" id="IPR043504">
    <property type="entry name" value="Peptidase_S1_PA_chymotrypsin"/>
</dbReference>
<dbReference type="SMART" id="SM00020">
    <property type="entry name" value="Tryp_SPc"/>
    <property type="match status" value="1"/>
</dbReference>
<evidence type="ECO:0000256" key="4">
    <source>
        <dbReference type="ARBA" id="ARBA00022825"/>
    </source>
</evidence>
<evidence type="ECO:0000256" key="3">
    <source>
        <dbReference type="ARBA" id="ARBA00022801"/>
    </source>
</evidence>
<keyword evidence="9" id="KW-1185">Reference proteome</keyword>
<accession>A0A3Q3IIX1</accession>
<name>A0A3Q3IIX1_MONAL</name>
<feature type="domain" description="Peptidase S1" evidence="7">
    <location>
        <begin position="1"/>
        <end position="159"/>
    </location>
</feature>
<dbReference type="PANTHER" id="PTHR24253">
    <property type="entry name" value="TRANSMEMBRANE PROTEASE SERINE"/>
    <property type="match status" value="1"/>
</dbReference>
<evidence type="ECO:0000313" key="8">
    <source>
        <dbReference type="Ensembl" id="ENSMALP00000004668.1"/>
    </source>
</evidence>
<reference evidence="8" key="2">
    <citation type="submission" date="2025-09" db="UniProtKB">
        <authorList>
            <consortium name="Ensembl"/>
        </authorList>
    </citation>
    <scope>IDENTIFICATION</scope>
</reference>